<dbReference type="CDD" id="cd05403">
    <property type="entry name" value="NT_KNTase_like"/>
    <property type="match status" value="1"/>
</dbReference>
<dbReference type="SUPFAM" id="SSF81301">
    <property type="entry name" value="Nucleotidyltransferase"/>
    <property type="match status" value="1"/>
</dbReference>
<dbReference type="Gene3D" id="3.30.460.10">
    <property type="entry name" value="Beta Polymerase, domain 2"/>
    <property type="match status" value="1"/>
</dbReference>
<evidence type="ECO:0000313" key="3">
    <source>
        <dbReference type="EMBL" id="GGM75091.1"/>
    </source>
</evidence>
<organism evidence="3 4">
    <name type="scientific">Halarchaeum rubridurum</name>
    <dbReference type="NCBI Taxonomy" id="489911"/>
    <lineage>
        <taxon>Archaea</taxon>
        <taxon>Methanobacteriati</taxon>
        <taxon>Methanobacteriota</taxon>
        <taxon>Stenosarchaea group</taxon>
        <taxon>Halobacteria</taxon>
        <taxon>Halobacteriales</taxon>
        <taxon>Halobacteriaceae</taxon>
    </lineage>
</organism>
<dbReference type="PANTHER" id="PTHR43852:SF3">
    <property type="entry name" value="NUCLEOTIDYLTRANSFERASE"/>
    <property type="match status" value="1"/>
</dbReference>
<gene>
    <name evidence="3" type="ORF">GCM10009017_26290</name>
</gene>
<feature type="domain" description="Polymerase beta nucleotidyltransferase" evidence="2">
    <location>
        <begin position="19"/>
        <end position="105"/>
    </location>
</feature>
<dbReference type="AlphaFoldDB" id="A0A830G4L3"/>
<dbReference type="Pfam" id="PF18765">
    <property type="entry name" value="Polbeta"/>
    <property type="match status" value="1"/>
</dbReference>
<feature type="region of interest" description="Disordered" evidence="1">
    <location>
        <begin position="115"/>
        <end position="146"/>
    </location>
</feature>
<evidence type="ECO:0000259" key="2">
    <source>
        <dbReference type="Pfam" id="PF18765"/>
    </source>
</evidence>
<dbReference type="InterPro" id="IPR052930">
    <property type="entry name" value="TA_antitoxin_MntA"/>
</dbReference>
<accession>A0A830G4L3</accession>
<dbReference type="PANTHER" id="PTHR43852">
    <property type="entry name" value="NUCLEOTIDYLTRANSFERASE"/>
    <property type="match status" value="1"/>
</dbReference>
<keyword evidence="4" id="KW-1185">Reference proteome</keyword>
<dbReference type="EMBL" id="BMOO01000008">
    <property type="protein sequence ID" value="GGM75091.1"/>
    <property type="molecule type" value="Genomic_DNA"/>
</dbReference>
<reference evidence="3" key="2">
    <citation type="submission" date="2020-09" db="EMBL/GenBank/DDBJ databases">
        <authorList>
            <person name="Sun Q."/>
            <person name="Ohkuma M."/>
        </authorList>
    </citation>
    <scope>NUCLEOTIDE SEQUENCE</scope>
    <source>
        <strain evidence="3">JCM 16108</strain>
    </source>
</reference>
<dbReference type="NCBIfam" id="NF047752">
    <property type="entry name" value="MntA_antitoxin"/>
    <property type="match status" value="1"/>
</dbReference>
<dbReference type="InterPro" id="IPR043519">
    <property type="entry name" value="NT_sf"/>
</dbReference>
<dbReference type="InterPro" id="IPR041633">
    <property type="entry name" value="Polbeta"/>
</dbReference>
<comment type="caution">
    <text evidence="3">The sequence shown here is derived from an EMBL/GenBank/DDBJ whole genome shotgun (WGS) entry which is preliminary data.</text>
</comment>
<evidence type="ECO:0000256" key="1">
    <source>
        <dbReference type="SAM" id="MobiDB-lite"/>
    </source>
</evidence>
<protein>
    <recommendedName>
        <fullName evidence="2">Polymerase beta nucleotidyltransferase domain-containing protein</fullName>
    </recommendedName>
</protein>
<sequence length="146" mass="16224">MAHQSEPAVEGVDLAGMRKYLAETDVDFAILFGSHARGTADESSDVDIALRFPEDLNEHDRFHLRNRIDAERQEYAAKFVDVSDIESLPNHVAYAALRDGILLAGDEDTLETYKEGELKPSTRQEPMSVGVSVKSSLTDSLRETSR</sequence>
<evidence type="ECO:0000313" key="4">
    <source>
        <dbReference type="Proteomes" id="UP000614609"/>
    </source>
</evidence>
<proteinExistence type="predicted"/>
<name>A0A830G4L3_9EURY</name>
<dbReference type="Proteomes" id="UP000614609">
    <property type="component" value="Unassembled WGS sequence"/>
</dbReference>
<reference evidence="3" key="1">
    <citation type="journal article" date="2014" name="Int. J. Syst. Evol. Microbiol.">
        <title>Complete genome sequence of Corynebacterium casei LMG S-19264T (=DSM 44701T), isolated from a smear-ripened cheese.</title>
        <authorList>
            <consortium name="US DOE Joint Genome Institute (JGI-PGF)"/>
            <person name="Walter F."/>
            <person name="Albersmeier A."/>
            <person name="Kalinowski J."/>
            <person name="Ruckert C."/>
        </authorList>
    </citation>
    <scope>NUCLEOTIDE SEQUENCE</scope>
    <source>
        <strain evidence="3">JCM 16108</strain>
    </source>
</reference>